<reference evidence="1" key="1">
    <citation type="journal article" date="2020" name="Fungal Divers.">
        <title>Resolving the Mortierellaceae phylogeny through synthesis of multi-gene phylogenetics and phylogenomics.</title>
        <authorList>
            <person name="Vandepol N."/>
            <person name="Liber J."/>
            <person name="Desiro A."/>
            <person name="Na H."/>
            <person name="Kennedy M."/>
            <person name="Barry K."/>
            <person name="Grigoriev I.V."/>
            <person name="Miller A.N."/>
            <person name="O'Donnell K."/>
            <person name="Stajich J.E."/>
            <person name="Bonito G."/>
        </authorList>
    </citation>
    <scope>NUCLEOTIDE SEQUENCE</scope>
    <source>
        <strain evidence="1">NRRL 2769</strain>
    </source>
</reference>
<name>A0A9P6MGK9_9FUNG</name>
<accession>A0A9P6MGK9</accession>
<sequence>MNFTFNTQQQMQVRQNFQQKLRQESLGDIIEESQNMMEPGSAIYGTGRNDPMVSEFGVQKALEDRQGFASQPPAFVPIPTSHGTGFGVSPTTTAEMLGSIRSRKVLTPRKMVFITMPISCLNLESIMSDSSLGFGMPRVVVQIRRLKHRLDNNTTIKSTYINSDTYKTSKTSIICSYVIKLQSSIPRFGARAE</sequence>
<keyword evidence="2" id="KW-1185">Reference proteome</keyword>
<gene>
    <name evidence="1" type="ORF">BGZ80_006848</name>
</gene>
<evidence type="ECO:0000313" key="2">
    <source>
        <dbReference type="Proteomes" id="UP000703661"/>
    </source>
</evidence>
<dbReference type="EMBL" id="JAAAID010003407">
    <property type="protein sequence ID" value="KAF9998166.1"/>
    <property type="molecule type" value="Genomic_DNA"/>
</dbReference>
<protein>
    <submittedName>
        <fullName evidence="1">Uncharacterized protein</fullName>
    </submittedName>
</protein>
<evidence type="ECO:0000313" key="1">
    <source>
        <dbReference type="EMBL" id="KAF9998166.1"/>
    </source>
</evidence>
<dbReference type="Proteomes" id="UP000703661">
    <property type="component" value="Unassembled WGS sequence"/>
</dbReference>
<organism evidence="1 2">
    <name type="scientific">Entomortierella chlamydospora</name>
    <dbReference type="NCBI Taxonomy" id="101097"/>
    <lineage>
        <taxon>Eukaryota</taxon>
        <taxon>Fungi</taxon>
        <taxon>Fungi incertae sedis</taxon>
        <taxon>Mucoromycota</taxon>
        <taxon>Mortierellomycotina</taxon>
        <taxon>Mortierellomycetes</taxon>
        <taxon>Mortierellales</taxon>
        <taxon>Mortierellaceae</taxon>
        <taxon>Entomortierella</taxon>
    </lineage>
</organism>
<proteinExistence type="predicted"/>
<comment type="caution">
    <text evidence="1">The sequence shown here is derived from an EMBL/GenBank/DDBJ whole genome shotgun (WGS) entry which is preliminary data.</text>
</comment>
<dbReference type="AlphaFoldDB" id="A0A9P6MGK9"/>